<proteinExistence type="predicted"/>
<organism evidence="2 3">
    <name type="scientific">Spirosoma agri</name>
    <dbReference type="NCBI Taxonomy" id="1987381"/>
    <lineage>
        <taxon>Bacteria</taxon>
        <taxon>Pseudomonadati</taxon>
        <taxon>Bacteroidota</taxon>
        <taxon>Cytophagia</taxon>
        <taxon>Cytophagales</taxon>
        <taxon>Cytophagaceae</taxon>
        <taxon>Spirosoma</taxon>
    </lineage>
</organism>
<dbReference type="PROSITE" id="PS50930">
    <property type="entry name" value="HTH_LYTTR"/>
    <property type="match status" value="1"/>
</dbReference>
<evidence type="ECO:0000313" key="3">
    <source>
        <dbReference type="Proteomes" id="UP000477386"/>
    </source>
</evidence>
<accession>A0A6M0IKG3</accession>
<keyword evidence="3" id="KW-1185">Reference proteome</keyword>
<dbReference type="Proteomes" id="UP000477386">
    <property type="component" value="Unassembled WGS sequence"/>
</dbReference>
<evidence type="ECO:0000259" key="1">
    <source>
        <dbReference type="PROSITE" id="PS50930"/>
    </source>
</evidence>
<dbReference type="Pfam" id="PF04397">
    <property type="entry name" value="LytTR"/>
    <property type="match status" value="1"/>
</dbReference>
<reference evidence="2 3" key="1">
    <citation type="submission" date="2020-02" db="EMBL/GenBank/DDBJ databases">
        <title>Draft genome sequence of two Spirosoma agri KCTC 52727 and Spirosoma terrae KCTC 52035.</title>
        <authorList>
            <person name="Rojas J."/>
            <person name="Ambika Manirajan B."/>
            <person name="Ratering S."/>
            <person name="Suarez C."/>
            <person name="Schnell S."/>
        </authorList>
    </citation>
    <scope>NUCLEOTIDE SEQUENCE [LARGE SCALE GENOMIC DNA]</scope>
    <source>
        <strain evidence="2 3">KCTC 52727</strain>
    </source>
</reference>
<dbReference type="EMBL" id="JAAGNZ010000001">
    <property type="protein sequence ID" value="NEU67433.1"/>
    <property type="molecule type" value="Genomic_DNA"/>
</dbReference>
<dbReference type="Gene3D" id="2.40.50.1020">
    <property type="entry name" value="LytTr DNA-binding domain"/>
    <property type="match status" value="1"/>
</dbReference>
<gene>
    <name evidence="2" type="ORF">GK091_11120</name>
</gene>
<dbReference type="SMART" id="SM00850">
    <property type="entry name" value="LytTR"/>
    <property type="match status" value="1"/>
</dbReference>
<sequence length="109" mass="12440">MKASPGAGVRHNLDTDQIIAITADINYSYVYMLNGDCLHRSRTLKWYLDRWPHLLRIHKNALINIDYVQSYSLTGGKQPVGFVVMKNNLRLEVSRRNIKAVGQVLGNDE</sequence>
<comment type="caution">
    <text evidence="2">The sequence shown here is derived from an EMBL/GenBank/DDBJ whole genome shotgun (WGS) entry which is preliminary data.</text>
</comment>
<dbReference type="RefSeq" id="WP_164037411.1">
    <property type="nucleotide sequence ID" value="NZ_JAAGNZ010000001.1"/>
</dbReference>
<dbReference type="AlphaFoldDB" id="A0A6M0IKG3"/>
<dbReference type="GO" id="GO:0003677">
    <property type="term" value="F:DNA binding"/>
    <property type="evidence" value="ECO:0007669"/>
    <property type="project" value="InterPro"/>
</dbReference>
<name>A0A6M0IKG3_9BACT</name>
<protein>
    <submittedName>
        <fullName evidence="2">LytTR family transcriptional regulator</fullName>
    </submittedName>
</protein>
<dbReference type="InterPro" id="IPR007492">
    <property type="entry name" value="LytTR_DNA-bd_dom"/>
</dbReference>
<feature type="domain" description="HTH LytTR-type" evidence="1">
    <location>
        <begin position="1"/>
        <end position="107"/>
    </location>
</feature>
<evidence type="ECO:0000313" key="2">
    <source>
        <dbReference type="EMBL" id="NEU67433.1"/>
    </source>
</evidence>